<dbReference type="GO" id="GO:0033162">
    <property type="term" value="C:melanosome membrane"/>
    <property type="evidence" value="ECO:0007669"/>
    <property type="project" value="UniProtKB-SubCell"/>
</dbReference>
<keyword evidence="3" id="KW-0479">Metal-binding</keyword>
<evidence type="ECO:0000313" key="9">
    <source>
        <dbReference type="Proteomes" id="UP000472271"/>
    </source>
</evidence>
<dbReference type="InterPro" id="IPR050316">
    <property type="entry name" value="Tyrosinase/Hemocyanin"/>
</dbReference>
<accession>A0A673AIA6</accession>
<dbReference type="Pfam" id="PF00264">
    <property type="entry name" value="Tyrosinase"/>
    <property type="match status" value="1"/>
</dbReference>
<keyword evidence="5" id="KW-1133">Transmembrane helix</keyword>
<dbReference type="Gene3D" id="1.10.1280.10">
    <property type="entry name" value="Di-copper center containing domain from catechol oxidase"/>
    <property type="match status" value="1"/>
</dbReference>
<feature type="domain" description="Tyrosinase copper-binding" evidence="7">
    <location>
        <begin position="359"/>
        <end position="370"/>
    </location>
</feature>
<name>A0A673AIA6_9TELE</name>
<evidence type="ECO:0000256" key="3">
    <source>
        <dbReference type="ARBA" id="ARBA00022723"/>
    </source>
</evidence>
<dbReference type="AlphaFoldDB" id="A0A673AIA6"/>
<comment type="subcellular location">
    <subcellularLocation>
        <location evidence="1">Melanosome membrane</location>
        <topology evidence="1">Single-pass type I membrane protein</topology>
    </subcellularLocation>
</comment>
<dbReference type="PANTHER" id="PTHR11474:SF132">
    <property type="entry name" value="TYROSINASE-LIKE"/>
    <property type="match status" value="1"/>
</dbReference>
<reference evidence="8" key="1">
    <citation type="submission" date="2019-06" db="EMBL/GenBank/DDBJ databases">
        <authorList>
            <consortium name="Wellcome Sanger Institute Data Sharing"/>
        </authorList>
    </citation>
    <scope>NUCLEOTIDE SEQUENCE [LARGE SCALE GENOMIC DNA]</scope>
</reference>
<dbReference type="PROSITE" id="PS00497">
    <property type="entry name" value="TYROSINASE_1"/>
    <property type="match status" value="1"/>
</dbReference>
<evidence type="ECO:0000259" key="7">
    <source>
        <dbReference type="PROSITE" id="PS00498"/>
    </source>
</evidence>
<dbReference type="Ensembl" id="ENSSORT00005028880.1">
    <property type="protein sequence ID" value="ENSSORP00005028077.1"/>
    <property type="gene ID" value="ENSSORG00005013441.1"/>
</dbReference>
<dbReference type="InParanoid" id="A0A673AIA6"/>
<dbReference type="GO" id="GO:0042438">
    <property type="term" value="P:melanin biosynthetic process"/>
    <property type="evidence" value="ECO:0007669"/>
    <property type="project" value="UniProtKB-KW"/>
</dbReference>
<dbReference type="GO" id="GO:0004503">
    <property type="term" value="F:tyrosinase activity"/>
    <property type="evidence" value="ECO:0007669"/>
    <property type="project" value="TreeGrafter"/>
</dbReference>
<keyword evidence="9" id="KW-1185">Reference proteome</keyword>
<dbReference type="PROSITE" id="PS00498">
    <property type="entry name" value="TYROSINASE_2"/>
    <property type="match status" value="1"/>
</dbReference>
<evidence type="ECO:0000313" key="8">
    <source>
        <dbReference type="Ensembl" id="ENSSORP00005028077.1"/>
    </source>
</evidence>
<feature type="transmembrane region" description="Helical" evidence="5">
    <location>
        <begin position="454"/>
        <end position="485"/>
    </location>
</feature>
<evidence type="ECO:0000256" key="2">
    <source>
        <dbReference type="ARBA" id="ARBA00009928"/>
    </source>
</evidence>
<reference evidence="8" key="3">
    <citation type="submission" date="2025-09" db="UniProtKB">
        <authorList>
            <consortium name="Ensembl"/>
        </authorList>
    </citation>
    <scope>IDENTIFICATION</scope>
</reference>
<evidence type="ECO:0000256" key="1">
    <source>
        <dbReference type="ARBA" id="ARBA00004573"/>
    </source>
</evidence>
<feature type="domain" description="Tyrosinase copper-binding" evidence="6">
    <location>
        <begin position="186"/>
        <end position="203"/>
    </location>
</feature>
<keyword evidence="4" id="KW-0470">Melanin biosynthesis</keyword>
<comment type="similarity">
    <text evidence="2">Belongs to the tyrosinase family.</text>
</comment>
<sequence>PVLLCIIGCNLTPTYCSCAQFPQACTTQEALDDRICCPLWNGSPCGSRFNRGTCAPHSPQPLPKSKDYREHWPSVFYDTVCTCYGNYDGFDCGQCSPGWTGPTCTQRHHVLRKEITDMTESERVNFFESLQKAKTTTSSRYKILISNDTTVKDNYEFHHATVYDLYVWLHYYAAKSFYGTHNNAAHMGPAFPFWHRVFLLFIEREIRDLTGNQDFYIPYWDWTRNPYCNICINRYFGASNQDGTINRVSHFSRWRPICPYTEGNIICTPTTDESVHVLRQPGTDPLFNTLPTIQDVIETLEMGTYDTSPYDRTATNSFRNKLEGFEITHASPQLRSSMHNLVHNYLNGTVSDVPIAANDPIFMVHHSFIDKLLEVWLRSHTNASYPESNEVFPPQRAHSNMAPFFPLRTNAYYWDRTTDLCVHLCVTKINKSENLRHQSNKKHESLKPHLKRQWPVLSMFFVVLSCYCGVRQIIMISLFGVVLLCRPQEH</sequence>
<proteinExistence type="inferred from homology"/>
<dbReference type="Proteomes" id="UP000472271">
    <property type="component" value="Chromosome 3"/>
</dbReference>
<dbReference type="PANTHER" id="PTHR11474">
    <property type="entry name" value="TYROSINASE FAMILY MEMBER"/>
    <property type="match status" value="1"/>
</dbReference>
<keyword evidence="5" id="KW-0472">Membrane</keyword>
<reference evidence="8" key="2">
    <citation type="submission" date="2025-08" db="UniProtKB">
        <authorList>
            <consortium name="Ensembl"/>
        </authorList>
    </citation>
    <scope>IDENTIFICATION</scope>
</reference>
<evidence type="ECO:0000259" key="6">
    <source>
        <dbReference type="PROSITE" id="PS00497"/>
    </source>
</evidence>
<dbReference type="SUPFAM" id="SSF48056">
    <property type="entry name" value="Di-copper centre-containing domain"/>
    <property type="match status" value="1"/>
</dbReference>
<dbReference type="GO" id="GO:0043473">
    <property type="term" value="P:pigmentation"/>
    <property type="evidence" value="ECO:0007669"/>
    <property type="project" value="TreeGrafter"/>
</dbReference>
<dbReference type="InterPro" id="IPR008922">
    <property type="entry name" value="Di-copper_centre_dom_sf"/>
</dbReference>
<keyword evidence="5" id="KW-0812">Transmembrane</keyword>
<evidence type="ECO:0000256" key="5">
    <source>
        <dbReference type="SAM" id="Phobius"/>
    </source>
</evidence>
<dbReference type="PRINTS" id="PR00092">
    <property type="entry name" value="TYROSINASE"/>
</dbReference>
<protein>
    <recommendedName>
        <fullName evidence="6 7">Tyrosinase copper-binding domain-containing protein</fullName>
    </recommendedName>
</protein>
<organism evidence="8 9">
    <name type="scientific">Sphaeramia orbicularis</name>
    <name type="common">orbiculate cardinalfish</name>
    <dbReference type="NCBI Taxonomy" id="375764"/>
    <lineage>
        <taxon>Eukaryota</taxon>
        <taxon>Metazoa</taxon>
        <taxon>Chordata</taxon>
        <taxon>Craniata</taxon>
        <taxon>Vertebrata</taxon>
        <taxon>Euteleostomi</taxon>
        <taxon>Actinopterygii</taxon>
        <taxon>Neopterygii</taxon>
        <taxon>Teleostei</taxon>
        <taxon>Neoteleostei</taxon>
        <taxon>Acanthomorphata</taxon>
        <taxon>Gobiaria</taxon>
        <taxon>Kurtiformes</taxon>
        <taxon>Apogonoidei</taxon>
        <taxon>Apogonidae</taxon>
        <taxon>Apogoninae</taxon>
        <taxon>Sphaeramia</taxon>
    </lineage>
</organism>
<evidence type="ECO:0000256" key="4">
    <source>
        <dbReference type="ARBA" id="ARBA00023101"/>
    </source>
</evidence>
<dbReference type="GO" id="GO:0046872">
    <property type="term" value="F:metal ion binding"/>
    <property type="evidence" value="ECO:0007669"/>
    <property type="project" value="UniProtKB-KW"/>
</dbReference>
<dbReference type="InterPro" id="IPR002227">
    <property type="entry name" value="Tyrosinase_Cu-bd"/>
</dbReference>